<dbReference type="AlphaFoldDB" id="A0A8J2S4H9"/>
<proteinExistence type="inferred from homology"/>
<dbReference type="EMBL" id="CAKKLH010000292">
    <property type="protein sequence ID" value="CAH0109261.1"/>
    <property type="molecule type" value="Genomic_DNA"/>
</dbReference>
<reference evidence="6" key="1">
    <citation type="submission" date="2021-11" db="EMBL/GenBank/DDBJ databases">
        <authorList>
            <person name="Schell T."/>
        </authorList>
    </citation>
    <scope>NUCLEOTIDE SEQUENCE</scope>
    <source>
        <strain evidence="6">M5</strain>
    </source>
</reference>
<keyword evidence="3" id="KW-0539">Nucleus</keyword>
<dbReference type="PANTHER" id="PTHR34105">
    <property type="entry name" value="PROLINE-, GLUTAMIC ACID- AND LEUCINE-RICH PROTEIN 1"/>
    <property type="match status" value="1"/>
</dbReference>
<organism evidence="6 7">
    <name type="scientific">Daphnia galeata</name>
    <dbReference type="NCBI Taxonomy" id="27404"/>
    <lineage>
        <taxon>Eukaryota</taxon>
        <taxon>Metazoa</taxon>
        <taxon>Ecdysozoa</taxon>
        <taxon>Arthropoda</taxon>
        <taxon>Crustacea</taxon>
        <taxon>Branchiopoda</taxon>
        <taxon>Diplostraca</taxon>
        <taxon>Cladocera</taxon>
        <taxon>Anomopoda</taxon>
        <taxon>Daphniidae</taxon>
        <taxon>Daphnia</taxon>
    </lineage>
</organism>
<dbReference type="Gene3D" id="1.25.10.10">
    <property type="entry name" value="Leucine-rich Repeat Variant"/>
    <property type="match status" value="1"/>
</dbReference>
<sequence length="802" mass="88670">MDGLLNLLPLYTDSVEGEHNLGQFLETCRAHQSFGELVANEIDLNHAVGVINSKLNNPDSRIEGALLLDVVITQCGTDTFTSNCVLWTQQVLRLLQGPSKISVGRTACKVLGKLLAFSSKFPELSRQLSTTVISQLVALLCEQEFLQKASITVHVLECLKSCMKYYGNPCGTVKGTIERHLLSLIDWDVMATDPSLRSTWAACMAQLPSVGSSGSQGAQHRSNWIEFCLQLVDSIHCTINGMFRNIEELKTQEASSNPLKLPELKHKNPMVLLHDQQRRFINLCSALVFLLNEPFPTIKNVPIDRLLAMISRLLALNSKSLSKTARANFEQLTLASIIPDLQSSVLDVLKSLVAVCRSQLLTRATTVMNLFVQVLQWTFTPLDRRRVGAERPYGKLRSQVYRILCLWVAASRSACGMGKCVDILFSQLLSDILVHRDTVQLLTVNPLSNGKTTTKKGKKKMDTPGVILQKDDLKANADVCQMALQCLSTIFLCCGPRIKPTIHKEVQEIVLSILIEIMNGAELNSLLPYNDPRCRTGLYQVLEKLVLCPSPQWPAPLNYASAVLNSGLNDPNLEVSTRCIEVLASIQSILRPRGPTLNFAMEMKQLRSVQQEAPLLNGWSSKFVESSLPTSAPSQPAIAAGSIENPPVVVVSIDQPSTPPRRQIPPNSIDSSIEIRQPETSPPPSKRLSLTKSNEEQDEDFLTPPMGVTTISSESPVKSTRVMTRKEALQVLVSQSATKQSANHPKPKQIKNEASPTRKRPHENSKRESAEEKMETENDENGVDELDDNLEDMLASFHDVPA</sequence>
<evidence type="ECO:0000256" key="4">
    <source>
        <dbReference type="SAM" id="MobiDB-lite"/>
    </source>
</evidence>
<evidence type="ECO:0000313" key="7">
    <source>
        <dbReference type="Proteomes" id="UP000789390"/>
    </source>
</evidence>
<comment type="similarity">
    <text evidence="2">Belongs to the RIX1/PELP1 family.</text>
</comment>
<dbReference type="InterPro" id="IPR011989">
    <property type="entry name" value="ARM-like"/>
</dbReference>
<keyword evidence="7" id="KW-1185">Reference proteome</keyword>
<feature type="domain" description="Pre-rRNA-processing protein RIX1 N-terminal" evidence="5">
    <location>
        <begin position="56"/>
        <end position="186"/>
    </location>
</feature>
<dbReference type="SUPFAM" id="SSF48371">
    <property type="entry name" value="ARM repeat"/>
    <property type="match status" value="1"/>
</dbReference>
<evidence type="ECO:0000256" key="3">
    <source>
        <dbReference type="ARBA" id="ARBA00023242"/>
    </source>
</evidence>
<feature type="compositionally biased region" description="Polar residues" evidence="4">
    <location>
        <begin position="732"/>
        <end position="743"/>
    </location>
</feature>
<evidence type="ECO:0000256" key="1">
    <source>
        <dbReference type="ARBA" id="ARBA00004123"/>
    </source>
</evidence>
<dbReference type="OrthoDB" id="20900at2759"/>
<dbReference type="GO" id="GO:0005634">
    <property type="term" value="C:nucleus"/>
    <property type="evidence" value="ECO:0007669"/>
    <property type="project" value="UniProtKB-SubCell"/>
</dbReference>
<accession>A0A8J2S4H9</accession>
<name>A0A8J2S4H9_9CRUS</name>
<dbReference type="InterPro" id="IPR016024">
    <property type="entry name" value="ARM-type_fold"/>
</dbReference>
<dbReference type="InterPro" id="IPR012583">
    <property type="entry name" value="RIX1_N"/>
</dbReference>
<dbReference type="Proteomes" id="UP000789390">
    <property type="component" value="Unassembled WGS sequence"/>
</dbReference>
<evidence type="ECO:0000259" key="5">
    <source>
        <dbReference type="Pfam" id="PF08167"/>
    </source>
</evidence>
<dbReference type="GO" id="GO:0006364">
    <property type="term" value="P:rRNA processing"/>
    <property type="evidence" value="ECO:0007669"/>
    <property type="project" value="TreeGrafter"/>
</dbReference>
<feature type="compositionally biased region" description="Basic and acidic residues" evidence="4">
    <location>
        <begin position="762"/>
        <end position="776"/>
    </location>
</feature>
<gene>
    <name evidence="6" type="ORF">DGAL_LOCUS12733</name>
</gene>
<feature type="region of interest" description="Disordered" evidence="4">
    <location>
        <begin position="651"/>
        <end position="802"/>
    </location>
</feature>
<protein>
    <recommendedName>
        <fullName evidence="5">Pre-rRNA-processing protein RIX1 N-terminal domain-containing protein</fullName>
    </recommendedName>
</protein>
<feature type="compositionally biased region" description="Acidic residues" evidence="4">
    <location>
        <begin position="777"/>
        <end position="791"/>
    </location>
</feature>
<dbReference type="Pfam" id="PF08167">
    <property type="entry name" value="RIX1"/>
    <property type="match status" value="1"/>
</dbReference>
<evidence type="ECO:0000256" key="2">
    <source>
        <dbReference type="ARBA" id="ARBA00010511"/>
    </source>
</evidence>
<evidence type="ECO:0000313" key="6">
    <source>
        <dbReference type="EMBL" id="CAH0109261.1"/>
    </source>
</evidence>
<feature type="compositionally biased region" description="Polar residues" evidence="4">
    <location>
        <begin position="709"/>
        <end position="722"/>
    </location>
</feature>
<comment type="subcellular location">
    <subcellularLocation>
        <location evidence="1">Nucleus</location>
    </subcellularLocation>
</comment>
<dbReference type="PANTHER" id="PTHR34105:SF1">
    <property type="entry name" value="PROLINE-, GLUTAMIC ACID- AND LEUCINE-RICH PROTEIN 1"/>
    <property type="match status" value="1"/>
</dbReference>
<comment type="caution">
    <text evidence="6">The sequence shown here is derived from an EMBL/GenBank/DDBJ whole genome shotgun (WGS) entry which is preliminary data.</text>
</comment>